<evidence type="ECO:0000256" key="2">
    <source>
        <dbReference type="ARBA" id="ARBA00008163"/>
    </source>
</evidence>
<dbReference type="Gene3D" id="2.40.160.60">
    <property type="entry name" value="Outer membrane protein transport protein (OMPP1/FadL/TodX)"/>
    <property type="match status" value="1"/>
</dbReference>
<dbReference type="GO" id="GO:0015483">
    <property type="term" value="F:long-chain fatty acid transporting porin activity"/>
    <property type="evidence" value="ECO:0007669"/>
    <property type="project" value="TreeGrafter"/>
</dbReference>
<protein>
    <submittedName>
        <fullName evidence="8">Long-chain fatty acid transporter</fullName>
    </submittedName>
</protein>
<gene>
    <name evidence="8" type="ORF">GS399_19240</name>
</gene>
<evidence type="ECO:0000256" key="3">
    <source>
        <dbReference type="ARBA" id="ARBA00022452"/>
    </source>
</evidence>
<comment type="similarity">
    <text evidence="2">Belongs to the OmpP1/FadL family.</text>
</comment>
<evidence type="ECO:0000313" key="9">
    <source>
        <dbReference type="Proteomes" id="UP000466586"/>
    </source>
</evidence>
<dbReference type="PANTHER" id="PTHR35093:SF8">
    <property type="entry name" value="OUTER MEMBRANE PROTEIN NMB0088-RELATED"/>
    <property type="match status" value="1"/>
</dbReference>
<dbReference type="Proteomes" id="UP000466586">
    <property type="component" value="Unassembled WGS sequence"/>
</dbReference>
<sequence>MRKILLGILMSLPVLVFGQGFQVNLQGQKQTAMGGAGTGLAIDEASLFFNPGAVSMLEKNGVQVGANLVFLKSAFLQTGSSTVEYNKSEVAPPFQGYAVFGSDKIKFGIAAYTPFGGLMKWDDNWSGKYSVTSLNLKAIYVQPTVSVKLTDYLGLGGGLVYTYGDVNLQRGVPLSNSAGESGKATLDGHGNGWGWNAGIYLKAITGVTIGISHRSKVDVKVKDGDAVFELPASLGPYPTSFSSQLALPATTTLGFGIYPSKKTTIAFDANWVQWHVYRNLAFAYSPTGTRIPNTNSPRNYKDAAALRLGIQNQTTSSLTLRAGIGYAWSPVVDGYVTPEVPDADRLMLSAGLGYNVTPKFSVDASFLFEGLKDRTQTNIETGLSGKFASDVYVPGISLSYKW</sequence>
<dbReference type="GO" id="GO:0009279">
    <property type="term" value="C:cell outer membrane"/>
    <property type="evidence" value="ECO:0007669"/>
    <property type="project" value="UniProtKB-SubCell"/>
</dbReference>
<keyword evidence="5" id="KW-0732">Signal</keyword>
<accession>A0A7K1YES4</accession>
<dbReference type="RefSeq" id="WP_160846284.1">
    <property type="nucleotide sequence ID" value="NZ_WVHT01000013.1"/>
</dbReference>
<comment type="subcellular location">
    <subcellularLocation>
        <location evidence="1">Cell outer membrane</location>
        <topology evidence="1">Multi-pass membrane protein</topology>
    </subcellularLocation>
</comment>
<dbReference type="InterPro" id="IPR005017">
    <property type="entry name" value="OMPP1/FadL/TodX"/>
</dbReference>
<evidence type="ECO:0000256" key="5">
    <source>
        <dbReference type="ARBA" id="ARBA00022729"/>
    </source>
</evidence>
<evidence type="ECO:0000256" key="6">
    <source>
        <dbReference type="ARBA" id="ARBA00023136"/>
    </source>
</evidence>
<keyword evidence="6" id="KW-0472">Membrane</keyword>
<proteinExistence type="inferred from homology"/>
<evidence type="ECO:0000256" key="1">
    <source>
        <dbReference type="ARBA" id="ARBA00004571"/>
    </source>
</evidence>
<evidence type="ECO:0000313" key="8">
    <source>
        <dbReference type="EMBL" id="MXV53106.1"/>
    </source>
</evidence>
<keyword evidence="3" id="KW-1134">Transmembrane beta strand</keyword>
<dbReference type="PANTHER" id="PTHR35093">
    <property type="entry name" value="OUTER MEMBRANE PROTEIN NMB0088-RELATED"/>
    <property type="match status" value="1"/>
</dbReference>
<keyword evidence="9" id="KW-1185">Reference proteome</keyword>
<keyword evidence="7" id="KW-0998">Cell outer membrane</keyword>
<evidence type="ECO:0000256" key="7">
    <source>
        <dbReference type="ARBA" id="ARBA00023237"/>
    </source>
</evidence>
<dbReference type="EMBL" id="WVHT01000013">
    <property type="protein sequence ID" value="MXV53106.1"/>
    <property type="molecule type" value="Genomic_DNA"/>
</dbReference>
<evidence type="ECO:0000256" key="4">
    <source>
        <dbReference type="ARBA" id="ARBA00022692"/>
    </source>
</evidence>
<comment type="caution">
    <text evidence="8">The sequence shown here is derived from an EMBL/GenBank/DDBJ whole genome shotgun (WGS) entry which is preliminary data.</text>
</comment>
<dbReference type="Pfam" id="PF03349">
    <property type="entry name" value="Toluene_X"/>
    <property type="match status" value="1"/>
</dbReference>
<reference evidence="8 9" key="1">
    <citation type="submission" date="2019-11" db="EMBL/GenBank/DDBJ databases">
        <title>Pedobacter sp. HMF7647 Genome sequencing and assembly.</title>
        <authorList>
            <person name="Kang H."/>
            <person name="Kim H."/>
            <person name="Joh K."/>
        </authorList>
    </citation>
    <scope>NUCLEOTIDE SEQUENCE [LARGE SCALE GENOMIC DNA]</scope>
    <source>
        <strain evidence="8 9">HMF7647</strain>
    </source>
</reference>
<organism evidence="8 9">
    <name type="scientific">Hufsiella arboris</name>
    <dbReference type="NCBI Taxonomy" id="2695275"/>
    <lineage>
        <taxon>Bacteria</taxon>
        <taxon>Pseudomonadati</taxon>
        <taxon>Bacteroidota</taxon>
        <taxon>Sphingobacteriia</taxon>
        <taxon>Sphingobacteriales</taxon>
        <taxon>Sphingobacteriaceae</taxon>
        <taxon>Hufsiella</taxon>
    </lineage>
</organism>
<dbReference type="AlphaFoldDB" id="A0A7K1YES4"/>
<keyword evidence="4" id="KW-0812">Transmembrane</keyword>
<name>A0A7K1YES4_9SPHI</name>
<dbReference type="SUPFAM" id="SSF56935">
    <property type="entry name" value="Porins"/>
    <property type="match status" value="1"/>
</dbReference>